<keyword evidence="2" id="KW-0805">Transcription regulation</keyword>
<comment type="subcellular location">
    <subcellularLocation>
        <location evidence="1">Nucleus</location>
    </subcellularLocation>
</comment>
<gene>
    <name evidence="8" type="ORF">ZIOFF_002974</name>
</gene>
<dbReference type="InterPro" id="IPR004827">
    <property type="entry name" value="bZIP"/>
</dbReference>
<proteinExistence type="predicted"/>
<dbReference type="InterPro" id="IPR046347">
    <property type="entry name" value="bZIP_sf"/>
</dbReference>
<feature type="region of interest" description="Disordered" evidence="6">
    <location>
        <begin position="194"/>
        <end position="261"/>
    </location>
</feature>
<feature type="domain" description="BZIP" evidence="7">
    <location>
        <begin position="258"/>
        <end position="310"/>
    </location>
</feature>
<comment type="caution">
    <text evidence="8">The sequence shown here is derived from an EMBL/GenBank/DDBJ whole genome shotgun (WGS) entry which is preliminary data.</text>
</comment>
<evidence type="ECO:0000256" key="1">
    <source>
        <dbReference type="ARBA" id="ARBA00004123"/>
    </source>
</evidence>
<feature type="compositionally biased region" description="Polar residues" evidence="6">
    <location>
        <begin position="199"/>
        <end position="237"/>
    </location>
</feature>
<dbReference type="PANTHER" id="PTHR46408">
    <property type="entry name" value="BASIC LEUCINE ZIPPER 63"/>
    <property type="match status" value="1"/>
</dbReference>
<dbReference type="Pfam" id="PF00170">
    <property type="entry name" value="bZIP_1"/>
    <property type="match status" value="1"/>
</dbReference>
<protein>
    <recommendedName>
        <fullName evidence="7">BZIP domain-containing protein</fullName>
    </recommendedName>
</protein>
<keyword evidence="9" id="KW-1185">Reference proteome</keyword>
<dbReference type="GO" id="GO:0005634">
    <property type="term" value="C:nucleus"/>
    <property type="evidence" value="ECO:0007669"/>
    <property type="project" value="UniProtKB-SubCell"/>
</dbReference>
<sequence length="451" mass="48267">MTSSGTPRPNMHRLPRPSPAVAAAVGQSGSLGRTSSRHRLQEFNDCFWASSPLPTPSGIPLQAGEGGVGGEDGGINRSASEWCFEKFFLDVFDGGNANPASASAHDPNLNVSRNYDSILAPNSGASSSLEAANVCGSKGELGRVGHHELGEMKAPVAPQSSNPVELVDPGEYQALLKKKLDIICAAVAMSRGSGVKIQDSASVADSRSPISDVTPPGSQLHSKVTQGRQAASNSSGEQSDEDDDLEGEVETNNMDPSDTKRMRRMISNRESARRSRRRKQTQMSELEEQVSQLRVEHSSLLNHLTGINKKYSDASVDNRILKADLETLRAKVKMAEESLKRATGANPLYPVISEMPSIGLPFSPNTANPTSNMVLPFQEGINHFFQAPMHVQDVPHGVVAAPATQIGLITSMQQQAPSPEDQKPICSGPISCSPLQWNTTVWSPEASISDK</sequence>
<dbReference type="EMBL" id="JACMSC010000001">
    <property type="protein sequence ID" value="KAG6537871.1"/>
    <property type="molecule type" value="Genomic_DNA"/>
</dbReference>
<evidence type="ECO:0000256" key="3">
    <source>
        <dbReference type="ARBA" id="ARBA00023125"/>
    </source>
</evidence>
<evidence type="ECO:0000256" key="5">
    <source>
        <dbReference type="ARBA" id="ARBA00023242"/>
    </source>
</evidence>
<dbReference type="SUPFAM" id="SSF57959">
    <property type="entry name" value="Leucine zipper domain"/>
    <property type="match status" value="1"/>
</dbReference>
<dbReference type="GO" id="GO:0003700">
    <property type="term" value="F:DNA-binding transcription factor activity"/>
    <property type="evidence" value="ECO:0007669"/>
    <property type="project" value="InterPro"/>
</dbReference>
<evidence type="ECO:0000259" key="7">
    <source>
        <dbReference type="PROSITE" id="PS50217"/>
    </source>
</evidence>
<dbReference type="AlphaFoldDB" id="A0A8J5LZG2"/>
<evidence type="ECO:0000256" key="4">
    <source>
        <dbReference type="ARBA" id="ARBA00023163"/>
    </source>
</evidence>
<dbReference type="Proteomes" id="UP000734854">
    <property type="component" value="Unassembled WGS sequence"/>
</dbReference>
<dbReference type="GO" id="GO:0003677">
    <property type="term" value="F:DNA binding"/>
    <property type="evidence" value="ECO:0007669"/>
    <property type="project" value="UniProtKB-KW"/>
</dbReference>
<reference evidence="8 9" key="1">
    <citation type="submission" date="2020-08" db="EMBL/GenBank/DDBJ databases">
        <title>Plant Genome Project.</title>
        <authorList>
            <person name="Zhang R.-G."/>
        </authorList>
    </citation>
    <scope>NUCLEOTIDE SEQUENCE [LARGE SCALE GENOMIC DNA]</scope>
    <source>
        <tissue evidence="8">Rhizome</tissue>
    </source>
</reference>
<dbReference type="Gene3D" id="1.20.5.170">
    <property type="match status" value="1"/>
</dbReference>
<accession>A0A8J5LZG2</accession>
<keyword evidence="5" id="KW-0539">Nucleus</keyword>
<feature type="compositionally biased region" description="Acidic residues" evidence="6">
    <location>
        <begin position="238"/>
        <end position="249"/>
    </location>
</feature>
<evidence type="ECO:0000256" key="2">
    <source>
        <dbReference type="ARBA" id="ARBA00023015"/>
    </source>
</evidence>
<dbReference type="PANTHER" id="PTHR46408:SF10">
    <property type="entry name" value="BASIC LEUCINE ZIPPER 63"/>
    <property type="match status" value="1"/>
</dbReference>
<keyword evidence="4" id="KW-0804">Transcription</keyword>
<dbReference type="FunFam" id="1.20.5.170:FF:000020">
    <property type="entry name" value="BZIP transcription factor"/>
    <property type="match status" value="1"/>
</dbReference>
<evidence type="ECO:0000313" key="8">
    <source>
        <dbReference type="EMBL" id="KAG6537871.1"/>
    </source>
</evidence>
<dbReference type="Pfam" id="PF12498">
    <property type="entry name" value="bZIP_C"/>
    <property type="match status" value="1"/>
</dbReference>
<feature type="region of interest" description="Disordered" evidence="6">
    <location>
        <begin position="266"/>
        <end position="285"/>
    </location>
</feature>
<name>A0A8J5LZG2_ZINOF</name>
<dbReference type="InterPro" id="IPR020983">
    <property type="entry name" value="Basic_leucine-zipper_C"/>
</dbReference>
<feature type="region of interest" description="Disordered" evidence="6">
    <location>
        <begin position="1"/>
        <end position="36"/>
    </location>
</feature>
<evidence type="ECO:0000256" key="6">
    <source>
        <dbReference type="SAM" id="MobiDB-lite"/>
    </source>
</evidence>
<keyword evidence="3" id="KW-0238">DNA-binding</keyword>
<dbReference type="PROSITE" id="PS50217">
    <property type="entry name" value="BZIP"/>
    <property type="match status" value="1"/>
</dbReference>
<dbReference type="PROSITE" id="PS00036">
    <property type="entry name" value="BZIP_BASIC"/>
    <property type="match status" value="1"/>
</dbReference>
<dbReference type="SMART" id="SM00338">
    <property type="entry name" value="BRLZ"/>
    <property type="match status" value="1"/>
</dbReference>
<organism evidence="8 9">
    <name type="scientific">Zingiber officinale</name>
    <name type="common">Ginger</name>
    <name type="synonym">Amomum zingiber</name>
    <dbReference type="NCBI Taxonomy" id="94328"/>
    <lineage>
        <taxon>Eukaryota</taxon>
        <taxon>Viridiplantae</taxon>
        <taxon>Streptophyta</taxon>
        <taxon>Embryophyta</taxon>
        <taxon>Tracheophyta</taxon>
        <taxon>Spermatophyta</taxon>
        <taxon>Magnoliopsida</taxon>
        <taxon>Liliopsida</taxon>
        <taxon>Zingiberales</taxon>
        <taxon>Zingiberaceae</taxon>
        <taxon>Zingiber</taxon>
    </lineage>
</organism>
<evidence type="ECO:0000313" key="9">
    <source>
        <dbReference type="Proteomes" id="UP000734854"/>
    </source>
</evidence>